<accession>A0ABW2T6L3</accession>
<dbReference type="InterPro" id="IPR005297">
    <property type="entry name" value="Lipoprotein_repeat"/>
</dbReference>
<dbReference type="Proteomes" id="UP001596514">
    <property type="component" value="Unassembled WGS sequence"/>
</dbReference>
<dbReference type="PROSITE" id="PS51257">
    <property type="entry name" value="PROKAR_LIPOPROTEIN"/>
    <property type="match status" value="1"/>
</dbReference>
<evidence type="ECO:0000256" key="2">
    <source>
        <dbReference type="SAM" id="SignalP"/>
    </source>
</evidence>
<keyword evidence="4" id="KW-1185">Reference proteome</keyword>
<protein>
    <recommendedName>
        <fullName evidence="5">Lipoprotein</fullName>
    </recommendedName>
</protein>
<feature type="signal peptide" evidence="2">
    <location>
        <begin position="1"/>
        <end position="21"/>
    </location>
</feature>
<gene>
    <name evidence="3" type="ORF">ACFQVD_29875</name>
</gene>
<dbReference type="EMBL" id="JBHTEE010000001">
    <property type="protein sequence ID" value="MFC7604330.1"/>
    <property type="molecule type" value="Genomic_DNA"/>
</dbReference>
<dbReference type="RefSeq" id="WP_343961530.1">
    <property type="nucleotide sequence ID" value="NZ_BAAAGK010000005.1"/>
</dbReference>
<comment type="caution">
    <text evidence="3">The sequence shown here is derived from an EMBL/GenBank/DDBJ whole genome shotgun (WGS) entry which is preliminary data.</text>
</comment>
<evidence type="ECO:0000313" key="4">
    <source>
        <dbReference type="Proteomes" id="UP001596514"/>
    </source>
</evidence>
<reference evidence="4" key="1">
    <citation type="journal article" date="2019" name="Int. J. Syst. Evol. Microbiol.">
        <title>The Global Catalogue of Microorganisms (GCM) 10K type strain sequencing project: providing services to taxonomists for standard genome sequencing and annotation.</title>
        <authorList>
            <consortium name="The Broad Institute Genomics Platform"/>
            <consortium name="The Broad Institute Genome Sequencing Center for Infectious Disease"/>
            <person name="Wu L."/>
            <person name="Ma J."/>
        </authorList>
    </citation>
    <scope>NUCLEOTIDE SEQUENCE [LARGE SCALE GENOMIC DNA]</scope>
    <source>
        <strain evidence="4">JCM 10083</strain>
    </source>
</reference>
<feature type="chain" id="PRO_5045378874" description="Lipoprotein" evidence="2">
    <location>
        <begin position="22"/>
        <end position="178"/>
    </location>
</feature>
<sequence>MRKLLHAGVLAFGVFAAGCGAAEDGSTTEPMVASQVNASPTSPGTATPSSPSPSASPATRAEVRLGDTKIGKVLVGEGDRTLYLFEKDKGGKSSCSGPCAQAWPPYLTDERPRAGKGVKEKLLGTTKRDDGTAQVTYNGHPLYYFIKDTKAGETNGQDLNSFGDDWYAVDADGKKAHD</sequence>
<feature type="compositionally biased region" description="Low complexity" evidence="1">
    <location>
        <begin position="38"/>
        <end position="59"/>
    </location>
</feature>
<feature type="compositionally biased region" description="Polar residues" evidence="1">
    <location>
        <begin position="25"/>
        <end position="37"/>
    </location>
</feature>
<dbReference type="PANTHER" id="PTHR39335:SF1">
    <property type="entry name" value="BLL4220 PROTEIN"/>
    <property type="match status" value="1"/>
</dbReference>
<evidence type="ECO:0000313" key="3">
    <source>
        <dbReference type="EMBL" id="MFC7604330.1"/>
    </source>
</evidence>
<dbReference type="PANTHER" id="PTHR39335">
    <property type="entry name" value="BLL4220 PROTEIN"/>
    <property type="match status" value="1"/>
</dbReference>
<name>A0ABW2T6L3_9ACTN</name>
<keyword evidence="2" id="KW-0732">Signal</keyword>
<feature type="region of interest" description="Disordered" evidence="1">
    <location>
        <begin position="24"/>
        <end position="60"/>
    </location>
</feature>
<evidence type="ECO:0000256" key="1">
    <source>
        <dbReference type="SAM" id="MobiDB-lite"/>
    </source>
</evidence>
<proteinExistence type="predicted"/>
<organism evidence="3 4">
    <name type="scientific">Streptosporangium amethystogenes subsp. fukuiense</name>
    <dbReference type="NCBI Taxonomy" id="698418"/>
    <lineage>
        <taxon>Bacteria</taxon>
        <taxon>Bacillati</taxon>
        <taxon>Actinomycetota</taxon>
        <taxon>Actinomycetes</taxon>
        <taxon>Streptosporangiales</taxon>
        <taxon>Streptosporangiaceae</taxon>
        <taxon>Streptosporangium</taxon>
    </lineage>
</organism>
<evidence type="ECO:0008006" key="5">
    <source>
        <dbReference type="Google" id="ProtNLM"/>
    </source>
</evidence>
<dbReference type="Pfam" id="PF03640">
    <property type="entry name" value="Lipoprotein_15"/>
    <property type="match status" value="2"/>
</dbReference>